<gene>
    <name evidence="3" type="ORF">WJX74_003246</name>
</gene>
<proteinExistence type="predicted"/>
<sequence length="470" mass="52199">MTRSVLRELEDLRILLRSPRPSLPAGQLGPGPAEHPSPLPKQYADVLQTAEGRINRLNDAIAAADEGSEAINQATRDVQKQTLTEKEAESQKLRQALEEELSESARLREALSQTRTSLHDRLRELEDVLCLRQAEVSRLHEALRAAGLSHEQQQAELSAAQAKLGEQEMSAHSCRQKLEANLATMTAQRDTAIRNAEHSLPALVERTKAEWKDERERLQVAAADAKLQASQRLTDLTEHYSRAARQQAEDHASSLEGLRKQHTGAIEQLQGQQGAALEALKQQHAREVEEVQKHSRKALKAAARRSSHTHHQEMEAALGDVQHQLHGERKRRKELDRWLRSELESREEADALLVAMRDLINSCSKPRREDASRGLSDRDRHPGEHGAQRGAQEDRTAEDPGLIPAAAGSPGAAAAKAAGNADIQQYISQKLSLRELSRLPDPESLSSQTDLDHVQQQLTQRLAKLLQPAV</sequence>
<dbReference type="Proteomes" id="UP001438707">
    <property type="component" value="Unassembled WGS sequence"/>
</dbReference>
<feature type="region of interest" description="Disordered" evidence="2">
    <location>
        <begin position="364"/>
        <end position="410"/>
    </location>
</feature>
<keyword evidence="4" id="KW-1185">Reference proteome</keyword>
<dbReference type="AlphaFoldDB" id="A0AAW1SES6"/>
<name>A0AAW1SES6_9CHLO</name>
<feature type="region of interest" description="Disordered" evidence="2">
    <location>
        <begin position="291"/>
        <end position="329"/>
    </location>
</feature>
<protein>
    <submittedName>
        <fullName evidence="3">Uncharacterized protein</fullName>
    </submittedName>
</protein>
<accession>A0AAW1SES6</accession>
<feature type="coiled-coil region" evidence="1">
    <location>
        <begin position="47"/>
        <end position="228"/>
    </location>
</feature>
<feature type="compositionally biased region" description="Basic and acidic residues" evidence="2">
    <location>
        <begin position="366"/>
        <end position="398"/>
    </location>
</feature>
<dbReference type="EMBL" id="JALJOS010000001">
    <property type="protein sequence ID" value="KAK9844497.1"/>
    <property type="molecule type" value="Genomic_DNA"/>
</dbReference>
<feature type="compositionally biased region" description="Basic residues" evidence="2">
    <location>
        <begin position="294"/>
        <end position="309"/>
    </location>
</feature>
<evidence type="ECO:0000256" key="2">
    <source>
        <dbReference type="SAM" id="MobiDB-lite"/>
    </source>
</evidence>
<reference evidence="3 4" key="1">
    <citation type="journal article" date="2024" name="Nat. Commun.">
        <title>Phylogenomics reveals the evolutionary origins of lichenization in chlorophyte algae.</title>
        <authorList>
            <person name="Puginier C."/>
            <person name="Libourel C."/>
            <person name="Otte J."/>
            <person name="Skaloud P."/>
            <person name="Haon M."/>
            <person name="Grisel S."/>
            <person name="Petersen M."/>
            <person name="Berrin J.G."/>
            <person name="Delaux P.M."/>
            <person name="Dal Grande F."/>
            <person name="Keller J."/>
        </authorList>
    </citation>
    <scope>NUCLEOTIDE SEQUENCE [LARGE SCALE GENOMIC DNA]</scope>
    <source>
        <strain evidence="3 4">SAG 2145</strain>
    </source>
</reference>
<keyword evidence="1" id="KW-0175">Coiled coil</keyword>
<organism evidence="3 4">
    <name type="scientific">Apatococcus lobatus</name>
    <dbReference type="NCBI Taxonomy" id="904363"/>
    <lineage>
        <taxon>Eukaryota</taxon>
        <taxon>Viridiplantae</taxon>
        <taxon>Chlorophyta</taxon>
        <taxon>core chlorophytes</taxon>
        <taxon>Trebouxiophyceae</taxon>
        <taxon>Chlorellales</taxon>
        <taxon>Chlorellaceae</taxon>
        <taxon>Apatococcus</taxon>
    </lineage>
</organism>
<evidence type="ECO:0000313" key="3">
    <source>
        <dbReference type="EMBL" id="KAK9844497.1"/>
    </source>
</evidence>
<evidence type="ECO:0000256" key="1">
    <source>
        <dbReference type="SAM" id="Coils"/>
    </source>
</evidence>
<evidence type="ECO:0000313" key="4">
    <source>
        <dbReference type="Proteomes" id="UP001438707"/>
    </source>
</evidence>
<comment type="caution">
    <text evidence="3">The sequence shown here is derived from an EMBL/GenBank/DDBJ whole genome shotgun (WGS) entry which is preliminary data.</text>
</comment>
<feature type="region of interest" description="Disordered" evidence="2">
    <location>
        <begin position="17"/>
        <end position="39"/>
    </location>
</feature>